<feature type="region of interest" description="Disordered" evidence="1">
    <location>
        <begin position="342"/>
        <end position="364"/>
    </location>
</feature>
<proteinExistence type="predicted"/>
<keyword evidence="2" id="KW-1133">Transmembrane helix</keyword>
<evidence type="ECO:0000313" key="4">
    <source>
        <dbReference type="Proteomes" id="UP000199623"/>
    </source>
</evidence>
<keyword evidence="2" id="KW-0472">Membrane</keyword>
<dbReference type="RefSeq" id="WP_090057018.1">
    <property type="nucleotide sequence ID" value="NZ_FNCC01000017.1"/>
</dbReference>
<gene>
    <name evidence="3" type="ORF">SAMN05216553_11712</name>
</gene>
<protein>
    <submittedName>
        <fullName evidence="3">Uncharacterized protein</fullName>
    </submittedName>
</protein>
<dbReference type="STRING" id="200378.SAMN05216553_11712"/>
<keyword evidence="4" id="KW-1185">Reference proteome</keyword>
<organism evidence="3 4">
    <name type="scientific">Lentzea fradiae</name>
    <dbReference type="NCBI Taxonomy" id="200378"/>
    <lineage>
        <taxon>Bacteria</taxon>
        <taxon>Bacillati</taxon>
        <taxon>Actinomycetota</taxon>
        <taxon>Actinomycetes</taxon>
        <taxon>Pseudonocardiales</taxon>
        <taxon>Pseudonocardiaceae</taxon>
        <taxon>Lentzea</taxon>
    </lineage>
</organism>
<dbReference type="Proteomes" id="UP000199623">
    <property type="component" value="Unassembled WGS sequence"/>
</dbReference>
<feature type="region of interest" description="Disordered" evidence="1">
    <location>
        <begin position="50"/>
        <end position="76"/>
    </location>
</feature>
<name>A0A1G8A6E7_9PSEU</name>
<dbReference type="OrthoDB" id="4233379at2"/>
<evidence type="ECO:0000256" key="1">
    <source>
        <dbReference type="SAM" id="MobiDB-lite"/>
    </source>
</evidence>
<evidence type="ECO:0000256" key="2">
    <source>
        <dbReference type="SAM" id="Phobius"/>
    </source>
</evidence>
<dbReference type="EMBL" id="FNCC01000017">
    <property type="protein sequence ID" value="SDH16524.1"/>
    <property type="molecule type" value="Genomic_DNA"/>
</dbReference>
<evidence type="ECO:0000313" key="3">
    <source>
        <dbReference type="EMBL" id="SDH16524.1"/>
    </source>
</evidence>
<dbReference type="AlphaFoldDB" id="A0A1G8A6E7"/>
<keyword evidence="2" id="KW-0812">Transmembrane</keyword>
<sequence>MTLMDRKAVRIAASTEADIRRADAAAARELEVQRAEIELARERAQAMRAERLARNEDRQAERARKHSERQERKAERRARAEQRRALRAAWSARVTGWLADRVIVVPIVLAMVGAWWGQFQLFSLRLGWPAPLAAAAATGIECIGFVCGRLAHVARQAVTVTTADGRQVERDDSAWMERLVMWLVVGYAAGSNWAHSGDPTVGVLSIVGVAVWETRERRAHRQALAAAGRLPARRPRFGLVRWLRYPMWTWRAWSVALRHGLTDAAEALAVADREAAEHRDRKAANKALGWRARRRFGRVVAARIKATDEERRRAAEQVIREAEQVTGAAALLFGPDALRQRANGAARSRPTSDNGSGGYGDEQPVRSRRLGWLRVAGRGDQTATEPVPVVVDGVDITDLMPAARQAAAELGDRLTRDALCEALRAAGLSVGGKRRKAVYDAVLAERDRAA</sequence>
<feature type="transmembrane region" description="Helical" evidence="2">
    <location>
        <begin position="94"/>
        <end position="116"/>
    </location>
</feature>
<reference evidence="4" key="1">
    <citation type="submission" date="2016-10" db="EMBL/GenBank/DDBJ databases">
        <authorList>
            <person name="Varghese N."/>
            <person name="Submissions S."/>
        </authorList>
    </citation>
    <scope>NUCLEOTIDE SEQUENCE [LARGE SCALE GENOMIC DNA]</scope>
    <source>
        <strain evidence="4">CGMCC 4.3506</strain>
    </source>
</reference>
<accession>A0A1G8A6E7</accession>